<name>A0A5H2XL56_PRUDU</name>
<dbReference type="AlphaFoldDB" id="A0A5H2XL56"/>
<evidence type="ECO:0000313" key="1">
    <source>
        <dbReference type="EMBL" id="BBN67964.1"/>
    </source>
</evidence>
<dbReference type="EMBL" id="AP020572">
    <property type="protein sequence ID" value="BBN67964.1"/>
    <property type="molecule type" value="Genomic_DNA"/>
</dbReference>
<reference evidence="1" key="1">
    <citation type="journal article" date="2019" name="Science">
        <title>Mutation of a bHLH transcription factor allowed almond domestication.</title>
        <authorList>
            <person name="Sanchez-Perez R."/>
            <person name="Pavan S."/>
            <person name="Mazzeo R."/>
            <person name="Moldovan C."/>
            <person name="Aiese Cigliano R."/>
            <person name="Del Cueto J."/>
            <person name="Ricciardi F."/>
            <person name="Lotti C."/>
            <person name="Ricciardi L."/>
            <person name="Dicenta F."/>
            <person name="Lopez-Marques R.L."/>
            <person name="Lindberg Moller B."/>
        </authorList>
    </citation>
    <scope>NUCLEOTIDE SEQUENCE</scope>
</reference>
<sequence length="79" mass="8768">MRATSINGQNCRLCISLIPTSELPMAHIITRHCGLGGGRPSVTYDSSHTIVHISTNPGVNMLWWQASFLMTWLESRGWA</sequence>
<organism evidence="1">
    <name type="scientific">Prunus dulcis</name>
    <name type="common">Almond</name>
    <name type="synonym">Amygdalus dulcis</name>
    <dbReference type="NCBI Taxonomy" id="3755"/>
    <lineage>
        <taxon>Eukaryota</taxon>
        <taxon>Viridiplantae</taxon>
        <taxon>Streptophyta</taxon>
        <taxon>Embryophyta</taxon>
        <taxon>Tracheophyta</taxon>
        <taxon>Spermatophyta</taxon>
        <taxon>Magnoliopsida</taxon>
        <taxon>eudicotyledons</taxon>
        <taxon>Gunneridae</taxon>
        <taxon>Pentapetalae</taxon>
        <taxon>rosids</taxon>
        <taxon>fabids</taxon>
        <taxon>Rosales</taxon>
        <taxon>Rosaceae</taxon>
        <taxon>Amygdaloideae</taxon>
        <taxon>Amygdaleae</taxon>
        <taxon>Prunus</taxon>
    </lineage>
</organism>
<protein>
    <submittedName>
        <fullName evidence="1">Uncharacterized protein</fullName>
    </submittedName>
</protein>
<accession>A0A5H2XL56</accession>
<proteinExistence type="predicted"/>
<gene>
    <name evidence="1" type="ORF">Prudu_235S001500</name>
</gene>